<dbReference type="InterPro" id="IPR005801">
    <property type="entry name" value="ADC_synthase"/>
</dbReference>
<sequence>MSREAYFSKVARAKRYIEAGDIYQVNLTQRWAVHTDASPIELYLRLRGASPSSHAAFLPWGDYAILSSSPELFLDLRRGHVITRPIKGTRPRVGDPVRDAAARQELLESEKERAELTMIIDLLRNDLGRVCSPGSVRVSDAGTLEEHPTVFHRVATIEGDLEAGRDWLDLLLASFPGGSVTGAPKIRAMQIIDELEPAARGVYCGSIGMIGLDG</sequence>
<comment type="caution">
    <text evidence="2">The sequence shown here is derived from an EMBL/GenBank/DDBJ whole genome shotgun (WGS) entry which is preliminary data.</text>
</comment>
<evidence type="ECO:0000313" key="2">
    <source>
        <dbReference type="EMBL" id="GAG27694.1"/>
    </source>
</evidence>
<dbReference type="PANTHER" id="PTHR11236">
    <property type="entry name" value="AMINOBENZOATE/ANTHRANILATE SYNTHASE"/>
    <property type="match status" value="1"/>
</dbReference>
<dbReference type="EMBL" id="BARS01032389">
    <property type="protein sequence ID" value="GAG27694.1"/>
    <property type="molecule type" value="Genomic_DNA"/>
</dbReference>
<protein>
    <recommendedName>
        <fullName evidence="1">Chorismate-utilising enzyme C-terminal domain-containing protein</fullName>
    </recommendedName>
</protein>
<dbReference type="PANTHER" id="PTHR11236:SF50">
    <property type="entry name" value="AMINODEOXYCHORISMATE SYNTHASE COMPONENT 1"/>
    <property type="match status" value="1"/>
</dbReference>
<accession>X0W9R9</accession>
<dbReference type="InterPro" id="IPR015890">
    <property type="entry name" value="Chorismate_C"/>
</dbReference>
<evidence type="ECO:0000259" key="1">
    <source>
        <dbReference type="Pfam" id="PF00425"/>
    </source>
</evidence>
<organism evidence="2">
    <name type="scientific">marine sediment metagenome</name>
    <dbReference type="NCBI Taxonomy" id="412755"/>
    <lineage>
        <taxon>unclassified sequences</taxon>
        <taxon>metagenomes</taxon>
        <taxon>ecological metagenomes</taxon>
    </lineage>
</organism>
<name>X0W9R9_9ZZZZ</name>
<dbReference type="SUPFAM" id="SSF56322">
    <property type="entry name" value="ADC synthase"/>
    <property type="match status" value="1"/>
</dbReference>
<dbReference type="InterPro" id="IPR019999">
    <property type="entry name" value="Anth_synth_I-like"/>
</dbReference>
<dbReference type="GO" id="GO:0000162">
    <property type="term" value="P:L-tryptophan biosynthetic process"/>
    <property type="evidence" value="ECO:0007669"/>
    <property type="project" value="TreeGrafter"/>
</dbReference>
<dbReference type="PRINTS" id="PR00095">
    <property type="entry name" value="ANTSNTHASEI"/>
</dbReference>
<proteinExistence type="predicted"/>
<dbReference type="Gene3D" id="3.60.120.10">
    <property type="entry name" value="Anthranilate synthase"/>
    <property type="match status" value="1"/>
</dbReference>
<reference evidence="2" key="1">
    <citation type="journal article" date="2014" name="Front. Microbiol.">
        <title>High frequency of phylogenetically diverse reductive dehalogenase-homologous genes in deep subseafloor sedimentary metagenomes.</title>
        <authorList>
            <person name="Kawai M."/>
            <person name="Futagami T."/>
            <person name="Toyoda A."/>
            <person name="Takaki Y."/>
            <person name="Nishi S."/>
            <person name="Hori S."/>
            <person name="Arai W."/>
            <person name="Tsubouchi T."/>
            <person name="Morono Y."/>
            <person name="Uchiyama I."/>
            <person name="Ito T."/>
            <person name="Fujiyama A."/>
            <person name="Inagaki F."/>
            <person name="Takami H."/>
        </authorList>
    </citation>
    <scope>NUCLEOTIDE SEQUENCE</scope>
    <source>
        <strain evidence="2">Expedition CK06-06</strain>
    </source>
</reference>
<feature type="domain" description="Chorismate-utilising enzyme C-terminal" evidence="1">
    <location>
        <begin position="3"/>
        <end position="213"/>
    </location>
</feature>
<gene>
    <name evidence="2" type="ORF">S01H1_50272</name>
</gene>
<feature type="non-terminal residue" evidence="2">
    <location>
        <position position="214"/>
    </location>
</feature>
<dbReference type="AlphaFoldDB" id="X0W9R9"/>
<dbReference type="Pfam" id="PF00425">
    <property type="entry name" value="Chorismate_bind"/>
    <property type="match status" value="1"/>
</dbReference>
<dbReference type="GO" id="GO:0046820">
    <property type="term" value="F:4-amino-4-deoxychorismate synthase activity"/>
    <property type="evidence" value="ECO:0007669"/>
    <property type="project" value="TreeGrafter"/>
</dbReference>